<feature type="non-terminal residue" evidence="3">
    <location>
        <position position="1"/>
    </location>
</feature>
<comment type="caution">
    <text evidence="3">The sequence shown here is derived from an EMBL/GenBank/DDBJ whole genome shotgun (WGS) entry which is preliminary data.</text>
</comment>
<feature type="compositionally biased region" description="Pro residues" evidence="1">
    <location>
        <begin position="532"/>
        <end position="542"/>
    </location>
</feature>
<feature type="compositionally biased region" description="Polar residues" evidence="1">
    <location>
        <begin position="21"/>
        <end position="49"/>
    </location>
</feature>
<reference evidence="3 4" key="1">
    <citation type="journal article" date="2018" name="Front. Plant Sci.">
        <title>Red Clover (Trifolium pratense) and Zigzag Clover (T. medium) - A Picture of Genomic Similarities and Differences.</title>
        <authorList>
            <person name="Dluhosova J."/>
            <person name="Istvanek J."/>
            <person name="Nedelnik J."/>
            <person name="Repkova J."/>
        </authorList>
    </citation>
    <scope>NUCLEOTIDE SEQUENCE [LARGE SCALE GENOMIC DNA]</scope>
    <source>
        <strain evidence="4">cv. 10/8</strain>
        <tissue evidence="3">Leaf</tissue>
    </source>
</reference>
<sequence length="624" mass="70134">ESEKTPTPPITKSTSKKKRTQSVASSSIRRSQRVASSSAKLTIDTTVLSISDDDSEDKNHDQPQKTNSPAATKTHSKKAQSSKSISRPSRDQHTSSDKEEPPIKSFKKSTPLIPEENLEKFKSFSQHKLILPGRLYDFDNLLSKGINLAKFTDYVGLTDFFKIRETYYPNLISAFYFSAAVHSDRDLISSNLKGRIVKITENHISKLLNLPQDGHKVYGSSWFQMLGIERSNVIASMFEEGSDLKDPPSSRLKHEYKLLHNMCLHSIFPRKGSKDKVTDNDLLMMHHMGNGIKINLPYVMLQHMIHTIESGTKRMTLPYGMFLTRFFRKYKVSLDGEEGQNSAPVFSSRNVERMKNLNDQEEKEDAGDHGKKRKKDAFEEKSNLEDLADIATAQKDNQKTFQADSPIEDHQETIPSDPPVADKGKSVSTEPFASPCTFSTTIPQQVNESSFVSMHNVSTNPINTSTFSPVMSSQKTFESSHHSDFIRNVLNSPFPTYAGPSMPSFPLSFNTLSTFCTNVSSSFEPNHDTPMTDPPQVPNPETRPPEKSSLEKDVAKIKKCLPNMFAAMNAQNSAMQYMLAEWQALRTWIGNTYNQALPENTLPLPNFVFPNFESDSDDPPPTKP</sequence>
<feature type="region of interest" description="Disordered" evidence="1">
    <location>
        <begin position="523"/>
        <end position="551"/>
    </location>
</feature>
<evidence type="ECO:0000256" key="1">
    <source>
        <dbReference type="SAM" id="MobiDB-lite"/>
    </source>
</evidence>
<dbReference type="Pfam" id="PF20167">
    <property type="entry name" value="Transposase_32"/>
    <property type="match status" value="1"/>
</dbReference>
<proteinExistence type="predicted"/>
<evidence type="ECO:0000313" key="3">
    <source>
        <dbReference type="EMBL" id="MCH80820.1"/>
    </source>
</evidence>
<organism evidence="3 4">
    <name type="scientific">Trifolium medium</name>
    <dbReference type="NCBI Taxonomy" id="97028"/>
    <lineage>
        <taxon>Eukaryota</taxon>
        <taxon>Viridiplantae</taxon>
        <taxon>Streptophyta</taxon>
        <taxon>Embryophyta</taxon>
        <taxon>Tracheophyta</taxon>
        <taxon>Spermatophyta</taxon>
        <taxon>Magnoliopsida</taxon>
        <taxon>eudicotyledons</taxon>
        <taxon>Gunneridae</taxon>
        <taxon>Pentapetalae</taxon>
        <taxon>rosids</taxon>
        <taxon>fabids</taxon>
        <taxon>Fabales</taxon>
        <taxon>Fabaceae</taxon>
        <taxon>Papilionoideae</taxon>
        <taxon>50 kb inversion clade</taxon>
        <taxon>NPAAA clade</taxon>
        <taxon>Hologalegina</taxon>
        <taxon>IRL clade</taxon>
        <taxon>Trifolieae</taxon>
        <taxon>Trifolium</taxon>
    </lineage>
</organism>
<protein>
    <recommendedName>
        <fullName evidence="2">Putative plant transposon protein domain-containing protein</fullName>
    </recommendedName>
</protein>
<keyword evidence="4" id="KW-1185">Reference proteome</keyword>
<dbReference type="Proteomes" id="UP000265520">
    <property type="component" value="Unassembled WGS sequence"/>
</dbReference>
<feature type="compositionally biased region" description="Polar residues" evidence="1">
    <location>
        <begin position="64"/>
        <end position="73"/>
    </location>
</feature>
<feature type="region of interest" description="Disordered" evidence="1">
    <location>
        <begin position="398"/>
        <end position="439"/>
    </location>
</feature>
<accession>A0A392M0L4</accession>
<feature type="region of interest" description="Disordered" evidence="1">
    <location>
        <begin position="337"/>
        <end position="380"/>
    </location>
</feature>
<dbReference type="AlphaFoldDB" id="A0A392M0L4"/>
<name>A0A392M0L4_9FABA</name>
<evidence type="ECO:0000313" key="4">
    <source>
        <dbReference type="Proteomes" id="UP000265520"/>
    </source>
</evidence>
<feature type="compositionally biased region" description="Polar residues" evidence="1">
    <location>
        <begin position="339"/>
        <end position="349"/>
    </location>
</feature>
<feature type="domain" description="Putative plant transposon protein" evidence="2">
    <location>
        <begin position="156"/>
        <end position="332"/>
    </location>
</feature>
<feature type="compositionally biased region" description="Basic and acidic residues" evidence="1">
    <location>
        <begin position="88"/>
        <end position="102"/>
    </location>
</feature>
<feature type="compositionally biased region" description="Basic and acidic residues" evidence="1">
    <location>
        <begin position="350"/>
        <end position="360"/>
    </location>
</feature>
<gene>
    <name evidence="3" type="ORF">A2U01_0001594</name>
</gene>
<feature type="region of interest" description="Disordered" evidence="1">
    <location>
        <begin position="1"/>
        <end position="109"/>
    </location>
</feature>
<feature type="compositionally biased region" description="Polar residues" evidence="1">
    <location>
        <begin position="426"/>
        <end position="439"/>
    </location>
</feature>
<dbReference type="EMBL" id="LXQA010001528">
    <property type="protein sequence ID" value="MCH80820.1"/>
    <property type="molecule type" value="Genomic_DNA"/>
</dbReference>
<evidence type="ECO:0000259" key="2">
    <source>
        <dbReference type="Pfam" id="PF20167"/>
    </source>
</evidence>
<dbReference type="InterPro" id="IPR046796">
    <property type="entry name" value="Transposase_32_dom"/>
</dbReference>